<gene>
    <name evidence="2" type="ORF">M0H32_10740</name>
</gene>
<organism evidence="2 3">
    <name type="scientific">Roseibium sediminicola</name>
    <dbReference type="NCBI Taxonomy" id="2933272"/>
    <lineage>
        <taxon>Bacteria</taxon>
        <taxon>Pseudomonadati</taxon>
        <taxon>Pseudomonadota</taxon>
        <taxon>Alphaproteobacteria</taxon>
        <taxon>Hyphomicrobiales</taxon>
        <taxon>Stappiaceae</taxon>
        <taxon>Roseibium</taxon>
    </lineage>
</organism>
<name>A0ABT0GUU2_9HYPH</name>
<evidence type="ECO:0000313" key="2">
    <source>
        <dbReference type="EMBL" id="MCK7612640.1"/>
    </source>
</evidence>
<dbReference type="InterPro" id="IPR011009">
    <property type="entry name" value="Kinase-like_dom_sf"/>
</dbReference>
<dbReference type="CDD" id="cd05151">
    <property type="entry name" value="ChoK-like"/>
    <property type="match status" value="1"/>
</dbReference>
<dbReference type="RefSeq" id="WP_248153733.1">
    <property type="nucleotide sequence ID" value="NZ_JALNMJ010000006.1"/>
</dbReference>
<dbReference type="EMBL" id="JALNMJ010000006">
    <property type="protein sequence ID" value="MCK7612640.1"/>
    <property type="molecule type" value="Genomic_DNA"/>
</dbReference>
<evidence type="ECO:0000313" key="3">
    <source>
        <dbReference type="Proteomes" id="UP001431221"/>
    </source>
</evidence>
<proteinExistence type="predicted"/>
<accession>A0ABT0GUU2</accession>
<protein>
    <submittedName>
        <fullName evidence="2">Phosphotransferase</fullName>
    </submittedName>
</protein>
<dbReference type="InterPro" id="IPR002575">
    <property type="entry name" value="Aminoglycoside_PTrfase"/>
</dbReference>
<dbReference type="Pfam" id="PF01636">
    <property type="entry name" value="APH"/>
    <property type="match status" value="1"/>
</dbReference>
<reference evidence="2" key="1">
    <citation type="submission" date="2022-04" db="EMBL/GenBank/DDBJ databases">
        <title>Roseibium sp. CAU 1639 isolated from mud.</title>
        <authorList>
            <person name="Kim W."/>
        </authorList>
    </citation>
    <scope>NUCLEOTIDE SEQUENCE</scope>
    <source>
        <strain evidence="2">CAU 1639</strain>
    </source>
</reference>
<feature type="domain" description="Aminoglycoside phosphotransferase" evidence="1">
    <location>
        <begin position="34"/>
        <end position="236"/>
    </location>
</feature>
<keyword evidence="3" id="KW-1185">Reference proteome</keyword>
<dbReference type="Proteomes" id="UP001431221">
    <property type="component" value="Unassembled WGS sequence"/>
</dbReference>
<dbReference type="Gene3D" id="3.30.200.20">
    <property type="entry name" value="Phosphorylase Kinase, domain 1"/>
    <property type="match status" value="1"/>
</dbReference>
<dbReference type="Gene3D" id="3.90.1200.10">
    <property type="match status" value="1"/>
</dbReference>
<sequence length="303" mass="32821">MPLVPQLHPDVTAAFAAHPELYNLCGRPIEADAQSGLTNRVFRVGAERGVFFLRLPCPEAAGVIDRVAEAHNLNLASANELALPPIYCDVASGILVTRAVTVLEPPPADLPEQLGAALARLHTSGTRFQGHIDPQAIFRAQAARLPLSSTLSAEWRELCRTIEALAEAKRPDTLLVPSHGDPSPGNCLPVAGGVWLIDWEYSAMAVPAWDLAYALVEHDFGEVEEGSFLKSYCMAGAADLCPASAQLALMKARCDAVSALWAFEQVAAGRDRSVFLPFARARRDRALRRLQDFAGRSVDLWHL</sequence>
<comment type="caution">
    <text evidence="2">The sequence shown here is derived from an EMBL/GenBank/DDBJ whole genome shotgun (WGS) entry which is preliminary data.</text>
</comment>
<evidence type="ECO:0000259" key="1">
    <source>
        <dbReference type="Pfam" id="PF01636"/>
    </source>
</evidence>
<dbReference type="SUPFAM" id="SSF56112">
    <property type="entry name" value="Protein kinase-like (PK-like)"/>
    <property type="match status" value="1"/>
</dbReference>